<dbReference type="Pfam" id="PF01370">
    <property type="entry name" value="Epimerase"/>
    <property type="match status" value="1"/>
</dbReference>
<dbReference type="InterPro" id="IPR001509">
    <property type="entry name" value="Epimerase_deHydtase"/>
</dbReference>
<dbReference type="EMBL" id="JAVDYE010000001">
    <property type="protein sequence ID" value="MDR7382333.1"/>
    <property type="molecule type" value="Genomic_DNA"/>
</dbReference>
<dbReference type="SUPFAM" id="SSF51735">
    <property type="entry name" value="NAD(P)-binding Rossmann-fold domains"/>
    <property type="match status" value="1"/>
</dbReference>
<sequence length="262" mass="27744">MARIVITGSSGRMAADLRPRLLAAGHCLVLVDVVPTAATSGEEHHAVSVTDVDALVPLLHGADLVVHLAGYSRERPWADIAEVNIGGGYGVLEAAYRAGVRRLLMASSLHAAGCTPVGEADRLPVLLPRPDGLYGAGKVAVEALASAYADRCAMVVVSARVMNYATRPERLRTLSLWLSPDDFARLVEAALRLDRPGHHIVWGVSRNTRGVVSLAAGHAIGFYPCDDAEDHAHEIVPADGDPVHDRLGGAFLDDAHPMGVAW</sequence>
<dbReference type="PANTHER" id="PTHR43103">
    <property type="entry name" value="NUCLEOSIDE-DIPHOSPHATE-SUGAR EPIMERASE"/>
    <property type="match status" value="1"/>
</dbReference>
<evidence type="ECO:0000256" key="3">
    <source>
        <dbReference type="ARBA" id="ARBA00023027"/>
    </source>
</evidence>
<evidence type="ECO:0000256" key="2">
    <source>
        <dbReference type="ARBA" id="ARBA00023002"/>
    </source>
</evidence>
<organism evidence="5 6">
    <name type="scientific">Promicromonospora iranensis</name>
    <dbReference type="NCBI Taxonomy" id="1105144"/>
    <lineage>
        <taxon>Bacteria</taxon>
        <taxon>Bacillati</taxon>
        <taxon>Actinomycetota</taxon>
        <taxon>Actinomycetes</taxon>
        <taxon>Micrococcales</taxon>
        <taxon>Promicromonosporaceae</taxon>
        <taxon>Promicromonospora</taxon>
    </lineage>
</organism>
<dbReference type="Proteomes" id="UP001183585">
    <property type="component" value="Unassembled WGS sequence"/>
</dbReference>
<dbReference type="RefSeq" id="WP_274993389.1">
    <property type="nucleotide sequence ID" value="NZ_JAJQQP010000004.1"/>
</dbReference>
<evidence type="ECO:0000256" key="1">
    <source>
        <dbReference type="ARBA" id="ARBA00007637"/>
    </source>
</evidence>
<protein>
    <submittedName>
        <fullName evidence="5">NAD(P)-dependent dehydrogenase (Short-subunit alcohol dehydrogenase family)</fullName>
    </submittedName>
</protein>
<feature type="domain" description="NAD-dependent epimerase/dehydratase" evidence="4">
    <location>
        <begin position="4"/>
        <end position="164"/>
    </location>
</feature>
<dbReference type="InterPro" id="IPR036291">
    <property type="entry name" value="NAD(P)-bd_dom_sf"/>
</dbReference>
<reference evidence="5 6" key="1">
    <citation type="submission" date="2023-07" db="EMBL/GenBank/DDBJ databases">
        <title>Sequencing the genomes of 1000 actinobacteria strains.</title>
        <authorList>
            <person name="Klenk H.-P."/>
        </authorList>
    </citation>
    <scope>NUCLEOTIDE SEQUENCE [LARGE SCALE GENOMIC DNA]</scope>
    <source>
        <strain evidence="5 6">DSM 45554</strain>
    </source>
</reference>
<name>A0ABU2CLZ4_9MICO</name>
<comment type="similarity">
    <text evidence="1">Belongs to the NAD(P)-dependent epimerase/dehydratase family.</text>
</comment>
<comment type="caution">
    <text evidence="5">The sequence shown here is derived from an EMBL/GenBank/DDBJ whole genome shotgun (WGS) entry which is preliminary data.</text>
</comment>
<keyword evidence="6" id="KW-1185">Reference proteome</keyword>
<keyword evidence="3" id="KW-0520">NAD</keyword>
<accession>A0ABU2CLZ4</accession>
<gene>
    <name evidence="5" type="ORF">J2S48_001848</name>
</gene>
<dbReference type="PANTHER" id="PTHR43103:SF5">
    <property type="entry name" value="4-EPIMERASE, PUTATIVE (AFU_ORTHOLOGUE AFUA_7G00360)-RELATED"/>
    <property type="match status" value="1"/>
</dbReference>
<dbReference type="Gene3D" id="3.40.50.720">
    <property type="entry name" value="NAD(P)-binding Rossmann-like Domain"/>
    <property type="match status" value="1"/>
</dbReference>
<evidence type="ECO:0000313" key="6">
    <source>
        <dbReference type="Proteomes" id="UP001183585"/>
    </source>
</evidence>
<keyword evidence="2" id="KW-0560">Oxidoreductase</keyword>
<evidence type="ECO:0000259" key="4">
    <source>
        <dbReference type="Pfam" id="PF01370"/>
    </source>
</evidence>
<evidence type="ECO:0000313" key="5">
    <source>
        <dbReference type="EMBL" id="MDR7382333.1"/>
    </source>
</evidence>
<proteinExistence type="inferred from homology"/>